<keyword evidence="1" id="KW-1133">Transmembrane helix</keyword>
<dbReference type="OrthoDB" id="9978460at2759"/>
<reference evidence="2" key="1">
    <citation type="journal article" date="2013" name="Nature">
        <title>The genomes of four tapeworm species reveal adaptations to parasitism.</title>
        <authorList>
            <person name="Tsai I.J."/>
            <person name="Zarowiecki M."/>
            <person name="Holroyd N."/>
            <person name="Garciarrubio A."/>
            <person name="Sanchez-Flores A."/>
            <person name="Brooks K.L."/>
            <person name="Tracey A."/>
            <person name="Bobes R.J."/>
            <person name="Fragoso G."/>
            <person name="Sciutto E."/>
            <person name="Aslett M."/>
            <person name="Beasley H."/>
            <person name="Bennett H.M."/>
            <person name="Cai J."/>
            <person name="Camicia F."/>
            <person name="Clark R."/>
            <person name="Cucher M."/>
            <person name="De Silva N."/>
            <person name="Day T.A."/>
            <person name="Deplazes P."/>
            <person name="Estrada K."/>
            <person name="Fernandez C."/>
            <person name="Holland P.W."/>
            <person name="Hou J."/>
            <person name="Hu S."/>
            <person name="Huckvale T."/>
            <person name="Hung S.S."/>
            <person name="Kamenetzky L."/>
            <person name="Keane J.A."/>
            <person name="Kiss F."/>
            <person name="Koziol U."/>
            <person name="Lambert O."/>
            <person name="Liu K."/>
            <person name="Luo X."/>
            <person name="Luo Y."/>
            <person name="Macchiaroli N."/>
            <person name="Nichol S."/>
            <person name="Paps J."/>
            <person name="Parkinson J."/>
            <person name="Pouchkina-Stantcheva N."/>
            <person name="Riddiford N."/>
            <person name="Rosenzvit M."/>
            <person name="Salinas G."/>
            <person name="Wasmuth J.D."/>
            <person name="Zamanian M."/>
            <person name="Zheng Y."/>
            <person name="Cai X."/>
            <person name="Soberon X."/>
            <person name="Olson P.D."/>
            <person name="Laclette J.P."/>
            <person name="Brehm K."/>
            <person name="Berriman M."/>
            <person name="Garciarrubio A."/>
            <person name="Bobes R.J."/>
            <person name="Fragoso G."/>
            <person name="Sanchez-Flores A."/>
            <person name="Estrada K."/>
            <person name="Cevallos M.A."/>
            <person name="Morett E."/>
            <person name="Gonzalez V."/>
            <person name="Portillo T."/>
            <person name="Ochoa-Leyva A."/>
            <person name="Jose M.V."/>
            <person name="Sciutto E."/>
            <person name="Landa A."/>
            <person name="Jimenez L."/>
            <person name="Valdes V."/>
            <person name="Carrero J.C."/>
            <person name="Larralde C."/>
            <person name="Morales-Montor J."/>
            <person name="Limon-Lason J."/>
            <person name="Soberon X."/>
            <person name="Laclette J.P."/>
        </authorList>
    </citation>
    <scope>NUCLEOTIDE SEQUENCE [LARGE SCALE GENOMIC DNA]</scope>
</reference>
<reference evidence="2" key="2">
    <citation type="submission" date="2015-11" db="EMBL/GenBank/DDBJ databases">
        <authorList>
            <person name="Zhang Y."/>
            <person name="Guo Z."/>
        </authorList>
    </citation>
    <scope>NUCLEOTIDE SEQUENCE</scope>
</reference>
<proteinExistence type="predicted"/>
<feature type="transmembrane region" description="Helical" evidence="1">
    <location>
        <begin position="85"/>
        <end position="104"/>
    </location>
</feature>
<organism evidence="2 3">
    <name type="scientific">Echinococcus multilocularis</name>
    <name type="common">Fox tapeworm</name>
    <dbReference type="NCBI Taxonomy" id="6211"/>
    <lineage>
        <taxon>Eukaryota</taxon>
        <taxon>Metazoa</taxon>
        <taxon>Spiralia</taxon>
        <taxon>Lophotrochozoa</taxon>
        <taxon>Platyhelminthes</taxon>
        <taxon>Cestoda</taxon>
        <taxon>Eucestoda</taxon>
        <taxon>Cyclophyllidea</taxon>
        <taxon>Taeniidae</taxon>
        <taxon>Echinococcus</taxon>
    </lineage>
</organism>
<protein>
    <submittedName>
        <fullName evidence="2">Uncharacterized protein</fullName>
    </submittedName>
</protein>
<accession>A0A068YGN3</accession>
<evidence type="ECO:0000256" key="1">
    <source>
        <dbReference type="SAM" id="Phobius"/>
    </source>
</evidence>
<gene>
    <name evidence="2" type="ORF">EmuJ_001154500</name>
</gene>
<dbReference type="EMBL" id="LN902845">
    <property type="protein sequence ID" value="CDS43745.1"/>
    <property type="molecule type" value="Genomic_DNA"/>
</dbReference>
<keyword evidence="3" id="KW-1185">Reference proteome</keyword>
<evidence type="ECO:0000313" key="2">
    <source>
        <dbReference type="EMBL" id="CDS43745.1"/>
    </source>
</evidence>
<dbReference type="AlphaFoldDB" id="A0A068YGN3"/>
<keyword evidence="1" id="KW-0812">Transmembrane</keyword>
<dbReference type="Proteomes" id="UP000017246">
    <property type="component" value="Unassembled WGS sequence"/>
</dbReference>
<keyword evidence="1" id="KW-0472">Membrane</keyword>
<name>A0A068YGN3_ECHMU</name>
<sequence>MRSRQKTRSRHTGIHQFAKGTFIKDLQQPLKKIDALIDGQMATDRMNKTSAMVGLYHQSDHNAHANFRPNSNSLNSVSWHSQFGILRQSIFFFCLLLVNITWAINIQS</sequence>
<evidence type="ECO:0000313" key="3">
    <source>
        <dbReference type="Proteomes" id="UP000017246"/>
    </source>
</evidence>